<gene>
    <name evidence="7" type="ORF">FJZ00_06625</name>
</gene>
<dbReference type="GO" id="GO:0006508">
    <property type="term" value="P:proteolysis"/>
    <property type="evidence" value="ECO:0007669"/>
    <property type="project" value="UniProtKB-KW"/>
</dbReference>
<proteinExistence type="inferred from homology"/>
<keyword evidence="4" id="KW-0788">Thiol protease</keyword>
<reference evidence="7 8" key="1">
    <citation type="submission" date="2019-03" db="EMBL/GenBank/DDBJ databases">
        <title>Lake Tanganyika Metagenome-Assembled Genomes (MAGs).</title>
        <authorList>
            <person name="Tran P."/>
        </authorList>
    </citation>
    <scope>NUCLEOTIDE SEQUENCE [LARGE SCALE GENOMIC DNA]</scope>
    <source>
        <strain evidence="7">K_DeepCast_65m_m2_236</strain>
    </source>
</reference>
<dbReference type="InterPro" id="IPR038765">
    <property type="entry name" value="Papain-like_cys_pep_sf"/>
</dbReference>
<dbReference type="Gene3D" id="3.90.1720.10">
    <property type="entry name" value="endopeptidase domain like (from Nostoc punctiforme)"/>
    <property type="match status" value="1"/>
</dbReference>
<dbReference type="Pfam" id="PF13354">
    <property type="entry name" value="Beta-lactamase2"/>
    <property type="match status" value="1"/>
</dbReference>
<dbReference type="PANTHER" id="PTHR47053">
    <property type="entry name" value="MUREIN DD-ENDOPEPTIDASE MEPH-RELATED"/>
    <property type="match status" value="1"/>
</dbReference>
<dbReference type="EMBL" id="VGJX01000335">
    <property type="protein sequence ID" value="MBM3274808.1"/>
    <property type="molecule type" value="Genomic_DNA"/>
</dbReference>
<dbReference type="Pfam" id="PF00877">
    <property type="entry name" value="NLPC_P60"/>
    <property type="match status" value="1"/>
</dbReference>
<dbReference type="InterPro" id="IPR003646">
    <property type="entry name" value="SH3-like_bac-type"/>
</dbReference>
<dbReference type="InterPro" id="IPR000064">
    <property type="entry name" value="NLP_P60_dom"/>
</dbReference>
<dbReference type="InterPro" id="IPR045155">
    <property type="entry name" value="Beta-lactam_cat"/>
</dbReference>
<evidence type="ECO:0000259" key="6">
    <source>
        <dbReference type="PROSITE" id="PS51935"/>
    </source>
</evidence>
<evidence type="ECO:0000256" key="5">
    <source>
        <dbReference type="SAM" id="MobiDB-lite"/>
    </source>
</evidence>
<dbReference type="GO" id="GO:0030655">
    <property type="term" value="P:beta-lactam antibiotic catabolic process"/>
    <property type="evidence" value="ECO:0007669"/>
    <property type="project" value="InterPro"/>
</dbReference>
<dbReference type="AlphaFoldDB" id="A0A937X2R7"/>
<evidence type="ECO:0000256" key="2">
    <source>
        <dbReference type="ARBA" id="ARBA00022670"/>
    </source>
</evidence>
<organism evidence="7 8">
    <name type="scientific">Candidatus Tanganyikabacteria bacterium</name>
    <dbReference type="NCBI Taxonomy" id="2961651"/>
    <lineage>
        <taxon>Bacteria</taxon>
        <taxon>Bacillati</taxon>
        <taxon>Candidatus Sericytochromatia</taxon>
        <taxon>Candidatus Tanganyikabacteria</taxon>
    </lineage>
</organism>
<evidence type="ECO:0000256" key="3">
    <source>
        <dbReference type="ARBA" id="ARBA00022801"/>
    </source>
</evidence>
<dbReference type="SUPFAM" id="SSF56601">
    <property type="entry name" value="beta-lactamase/transpeptidase-like"/>
    <property type="match status" value="1"/>
</dbReference>
<comment type="caution">
    <text evidence="7">The sequence shown here is derived from an EMBL/GenBank/DDBJ whole genome shotgun (WGS) entry which is preliminary data.</text>
</comment>
<dbReference type="Proteomes" id="UP000703893">
    <property type="component" value="Unassembled WGS sequence"/>
</dbReference>
<sequence length="630" mass="68255">MQLPLHLAMKLAPVLRLPRAEVGLAFRHFGTGEAWVHNDRRFPAGDLIRIALALAAYGEAAAGRLALSRAITLKNPLAREGARHDALAFDDLLSAPEGTQVTARDLIRRTLEGRDSLAPALLLENLDLRELNQTLSGWGLARTLLDGPPSEGVLHVTTPNEMAILLAQLMIGTDLPPETRQEALSFLRLRKLPSALWKLTGAADPAHMDVQGDGFRHLIYLNPRPHGYLLAILTEGRIGAAGVSKVVASVDAHYAGAHESLDRVMTYLDSRRSHLAPDRRTVTWDVKPHWRDGKLALTGLISLPDWPAIVEDCRAATEVAVVDQVRQLGATPPWAVALAPVIHLRQEPAHASELVSQVVMGTLLEVLEAGEEWWYVRAPDGMLAWARSTNLQPATDRDAERWRSRDQVLITAPLVVAPRLTHGSVMLSAGTRLAFVGRRKDDLLGRAPGREELLLPAYACRYLPSDAPAAVPTAEDVIRMAETFLGVPYLWGGSSGWGLDCSGFTQLVFRMAGRNIPRDSDQQMAMAQSVCRIDHIKDLAPGDLVFFKGHVGICLGRGEFVHASAPAGCVTVNALIPGAQHYASALVKRFLGGGRIFGATGESPAPKHQSPTQAQPSPAKLLDILPGSAR</sequence>
<comment type="similarity">
    <text evidence="1">Belongs to the peptidase C40 family.</text>
</comment>
<dbReference type="Gene3D" id="3.40.710.10">
    <property type="entry name" value="DD-peptidase/beta-lactamase superfamily"/>
    <property type="match status" value="1"/>
</dbReference>
<feature type="region of interest" description="Disordered" evidence="5">
    <location>
        <begin position="600"/>
        <end position="630"/>
    </location>
</feature>
<dbReference type="GO" id="GO:0008800">
    <property type="term" value="F:beta-lactamase activity"/>
    <property type="evidence" value="ECO:0007669"/>
    <property type="project" value="InterPro"/>
</dbReference>
<dbReference type="PANTHER" id="PTHR47053:SF1">
    <property type="entry name" value="MUREIN DD-ENDOPEPTIDASE MEPH-RELATED"/>
    <property type="match status" value="1"/>
</dbReference>
<evidence type="ECO:0000313" key="8">
    <source>
        <dbReference type="Proteomes" id="UP000703893"/>
    </source>
</evidence>
<keyword evidence="3" id="KW-0378">Hydrolase</keyword>
<dbReference type="SUPFAM" id="SSF54001">
    <property type="entry name" value="Cysteine proteinases"/>
    <property type="match status" value="1"/>
</dbReference>
<dbReference type="PROSITE" id="PS51935">
    <property type="entry name" value="NLPC_P60"/>
    <property type="match status" value="1"/>
</dbReference>
<name>A0A937X2R7_9BACT</name>
<keyword evidence="2" id="KW-0645">Protease</keyword>
<evidence type="ECO:0000256" key="1">
    <source>
        <dbReference type="ARBA" id="ARBA00007074"/>
    </source>
</evidence>
<dbReference type="GO" id="GO:0008234">
    <property type="term" value="F:cysteine-type peptidase activity"/>
    <property type="evidence" value="ECO:0007669"/>
    <property type="project" value="UniProtKB-KW"/>
</dbReference>
<dbReference type="InterPro" id="IPR012338">
    <property type="entry name" value="Beta-lactam/transpept-like"/>
</dbReference>
<dbReference type="Pfam" id="PF08239">
    <property type="entry name" value="SH3_3"/>
    <property type="match status" value="1"/>
</dbReference>
<accession>A0A937X2R7</accession>
<dbReference type="Gene3D" id="2.30.30.40">
    <property type="entry name" value="SH3 Domains"/>
    <property type="match status" value="1"/>
</dbReference>
<evidence type="ECO:0000256" key="4">
    <source>
        <dbReference type="ARBA" id="ARBA00022807"/>
    </source>
</evidence>
<feature type="domain" description="NlpC/P60" evidence="6">
    <location>
        <begin position="471"/>
        <end position="598"/>
    </location>
</feature>
<protein>
    <submittedName>
        <fullName evidence="7">C40 family peptidase</fullName>
    </submittedName>
</protein>
<evidence type="ECO:0000313" key="7">
    <source>
        <dbReference type="EMBL" id="MBM3274808.1"/>
    </source>
</evidence>
<dbReference type="InterPro" id="IPR051202">
    <property type="entry name" value="Peptidase_C40"/>
</dbReference>